<keyword evidence="2" id="KW-1185">Reference proteome</keyword>
<protein>
    <recommendedName>
        <fullName evidence="3">Transposase</fullName>
    </recommendedName>
</protein>
<dbReference type="Proteomes" id="UP000730739">
    <property type="component" value="Unassembled WGS sequence"/>
</dbReference>
<comment type="caution">
    <text evidence="1">The sequence shown here is derived from an EMBL/GenBank/DDBJ whole genome shotgun (WGS) entry which is preliminary data.</text>
</comment>
<sequence>MMDEPLDRVPFAADEARIEIEKQGAGGKIRKSRKGGNGTAVDQMLQCQKLPGRFRLVEKF</sequence>
<evidence type="ECO:0000313" key="2">
    <source>
        <dbReference type="Proteomes" id="UP000730739"/>
    </source>
</evidence>
<gene>
    <name evidence="1" type="ORF">J2Z31_001706</name>
</gene>
<dbReference type="EMBL" id="JAGILA010000002">
    <property type="protein sequence ID" value="MBP2235214.1"/>
    <property type="molecule type" value="Genomic_DNA"/>
</dbReference>
<evidence type="ECO:0000313" key="1">
    <source>
        <dbReference type="EMBL" id="MBP2235214.1"/>
    </source>
</evidence>
<organism evidence="1 2">
    <name type="scientific">Sinorhizobium kostiense</name>
    <dbReference type="NCBI Taxonomy" id="76747"/>
    <lineage>
        <taxon>Bacteria</taxon>
        <taxon>Pseudomonadati</taxon>
        <taxon>Pseudomonadota</taxon>
        <taxon>Alphaproteobacteria</taxon>
        <taxon>Hyphomicrobiales</taxon>
        <taxon>Rhizobiaceae</taxon>
        <taxon>Sinorhizobium/Ensifer group</taxon>
        <taxon>Sinorhizobium</taxon>
    </lineage>
</organism>
<evidence type="ECO:0008006" key="3">
    <source>
        <dbReference type="Google" id="ProtNLM"/>
    </source>
</evidence>
<accession>A0ABS4QYQ9</accession>
<reference evidence="1 2" key="1">
    <citation type="submission" date="2021-03" db="EMBL/GenBank/DDBJ databases">
        <title>Genomic Encyclopedia of Type Strains, Phase IV (KMG-IV): sequencing the most valuable type-strain genomes for metagenomic binning, comparative biology and taxonomic classification.</title>
        <authorList>
            <person name="Goeker M."/>
        </authorList>
    </citation>
    <scope>NUCLEOTIDE SEQUENCE [LARGE SCALE GENOMIC DNA]</scope>
    <source>
        <strain evidence="1 2">DSM 13372</strain>
    </source>
</reference>
<name>A0ABS4QYQ9_9HYPH</name>
<proteinExistence type="predicted"/>